<keyword evidence="1" id="KW-0472">Membrane</keyword>
<evidence type="ECO:0000313" key="2">
    <source>
        <dbReference type="EMBL" id="DBA15463.1"/>
    </source>
</evidence>
<sequence length="272" mass="30478">MQCQAGWVVLEGICRFLGVCTAAVLIGVGIETLQKGQFPSLAYYLLFSSAGVSFCEGAFFIHMFFMHCVRWQSEPRLYVCLRKTARMGGFQKFLGYGILSVACFLHPVLVWHVTIPGTMLIVTGLAYLFLSKRKKIKSKDGVLQAEYYTDPSTTAIAMTRAGDTEQTYTFNSSLREKKESLLTHMRSILKVKKDRQPSKTTDQVHVDASIDSSAKKKQVHFEKKAIKIIPLEEGIFEDQESELEVTISDTVPIIPNEPKQVCNSLPMTSGIF</sequence>
<keyword evidence="1" id="KW-0812">Transmembrane</keyword>
<feature type="transmembrane region" description="Helical" evidence="1">
    <location>
        <begin position="90"/>
        <end position="107"/>
    </location>
</feature>
<gene>
    <name evidence="2" type="ORF">GDO54_004670</name>
</gene>
<dbReference type="InterPro" id="IPR032055">
    <property type="entry name" value="TMEM72"/>
</dbReference>
<keyword evidence="1" id="KW-1133">Transmembrane helix</keyword>
<feature type="transmembrane region" description="Helical" evidence="1">
    <location>
        <begin position="12"/>
        <end position="30"/>
    </location>
</feature>
<dbReference type="AlphaFoldDB" id="A0AAV2ZN43"/>
<evidence type="ECO:0000256" key="1">
    <source>
        <dbReference type="SAM" id="Phobius"/>
    </source>
</evidence>
<accession>A0AAV2ZN43</accession>
<feature type="transmembrane region" description="Helical" evidence="1">
    <location>
        <begin position="42"/>
        <end position="69"/>
    </location>
</feature>
<comment type="caution">
    <text evidence="2">The sequence shown here is derived from an EMBL/GenBank/DDBJ whole genome shotgun (WGS) entry which is preliminary data.</text>
</comment>
<proteinExistence type="predicted"/>
<dbReference type="Pfam" id="PF16054">
    <property type="entry name" value="TMEM72"/>
    <property type="match status" value="1"/>
</dbReference>
<keyword evidence="3" id="KW-1185">Reference proteome</keyword>
<dbReference type="EMBL" id="DYDO01000012">
    <property type="protein sequence ID" value="DBA15463.1"/>
    <property type="molecule type" value="Genomic_DNA"/>
</dbReference>
<feature type="transmembrane region" description="Helical" evidence="1">
    <location>
        <begin position="113"/>
        <end position="130"/>
    </location>
</feature>
<dbReference type="PANTHER" id="PTHR28474:SF1">
    <property type="entry name" value="TRANSMEMBRANE PROTEIN 72"/>
    <property type="match status" value="1"/>
</dbReference>
<name>A0AAV2ZN43_PYXAD</name>
<evidence type="ECO:0008006" key="4">
    <source>
        <dbReference type="Google" id="ProtNLM"/>
    </source>
</evidence>
<dbReference type="Proteomes" id="UP001181693">
    <property type="component" value="Unassembled WGS sequence"/>
</dbReference>
<reference evidence="2" key="1">
    <citation type="thesis" date="2020" institute="ProQuest LLC" country="789 East Eisenhower Parkway, Ann Arbor, MI, USA">
        <title>Comparative Genomics and Chromosome Evolution.</title>
        <authorList>
            <person name="Mudd A.B."/>
        </authorList>
    </citation>
    <scope>NUCLEOTIDE SEQUENCE</scope>
    <source>
        <strain evidence="2">1538</strain>
        <tissue evidence="2">Blood</tissue>
    </source>
</reference>
<organism evidence="2 3">
    <name type="scientific">Pyxicephalus adspersus</name>
    <name type="common">African bullfrog</name>
    <dbReference type="NCBI Taxonomy" id="30357"/>
    <lineage>
        <taxon>Eukaryota</taxon>
        <taxon>Metazoa</taxon>
        <taxon>Chordata</taxon>
        <taxon>Craniata</taxon>
        <taxon>Vertebrata</taxon>
        <taxon>Euteleostomi</taxon>
        <taxon>Amphibia</taxon>
        <taxon>Batrachia</taxon>
        <taxon>Anura</taxon>
        <taxon>Neobatrachia</taxon>
        <taxon>Ranoidea</taxon>
        <taxon>Pyxicephalidae</taxon>
        <taxon>Pyxicephalinae</taxon>
        <taxon>Pyxicephalus</taxon>
    </lineage>
</organism>
<dbReference type="PANTHER" id="PTHR28474">
    <property type="entry name" value="TRANSMEMBRANE PROTEIN 72"/>
    <property type="match status" value="1"/>
</dbReference>
<protein>
    <recommendedName>
        <fullName evidence="4">Transmembrane protein 72</fullName>
    </recommendedName>
</protein>
<evidence type="ECO:0000313" key="3">
    <source>
        <dbReference type="Proteomes" id="UP001181693"/>
    </source>
</evidence>